<dbReference type="OrthoDB" id="667483at2"/>
<dbReference type="InterPro" id="IPR033753">
    <property type="entry name" value="GCV_H/Fam206"/>
</dbReference>
<dbReference type="RefSeq" id="WP_136580961.1">
    <property type="nucleotide sequence ID" value="NZ_STFF01000017.1"/>
</dbReference>
<dbReference type="GO" id="GO:0005737">
    <property type="term" value="C:cytoplasm"/>
    <property type="evidence" value="ECO:0007669"/>
    <property type="project" value="TreeGrafter"/>
</dbReference>
<keyword evidence="3" id="KW-1185">Reference proteome</keyword>
<dbReference type="Gene3D" id="2.40.50.100">
    <property type="match status" value="1"/>
</dbReference>
<proteinExistence type="predicted"/>
<dbReference type="InterPro" id="IPR011053">
    <property type="entry name" value="Single_hybrid_motif"/>
</dbReference>
<name>A0A4S8H8B9_9BACT</name>
<dbReference type="Proteomes" id="UP000306918">
    <property type="component" value="Unassembled WGS sequence"/>
</dbReference>
<keyword evidence="1" id="KW-0450">Lipoyl</keyword>
<gene>
    <name evidence="2" type="ORF">FAM09_30475</name>
</gene>
<reference evidence="2 3" key="1">
    <citation type="submission" date="2019-04" db="EMBL/GenBank/DDBJ databases">
        <title>Niastella caeni sp. nov., isolated from activated sludge.</title>
        <authorList>
            <person name="Sheng M."/>
        </authorList>
    </citation>
    <scope>NUCLEOTIDE SEQUENCE [LARGE SCALE GENOMIC DNA]</scope>
    <source>
        <strain evidence="2 3">HX-2-15</strain>
    </source>
</reference>
<dbReference type="SUPFAM" id="SSF51230">
    <property type="entry name" value="Single hybrid motif"/>
    <property type="match status" value="1"/>
</dbReference>
<evidence type="ECO:0008006" key="4">
    <source>
        <dbReference type="Google" id="ProtNLM"/>
    </source>
</evidence>
<dbReference type="GO" id="GO:0005960">
    <property type="term" value="C:glycine cleavage complex"/>
    <property type="evidence" value="ECO:0007669"/>
    <property type="project" value="InterPro"/>
</dbReference>
<dbReference type="GO" id="GO:0009249">
    <property type="term" value="P:protein lipoylation"/>
    <property type="evidence" value="ECO:0007669"/>
    <property type="project" value="TreeGrafter"/>
</dbReference>
<comment type="caution">
    <text evidence="2">The sequence shown here is derived from an EMBL/GenBank/DDBJ whole genome shotgun (WGS) entry which is preliminary data.</text>
</comment>
<organism evidence="2 3">
    <name type="scientific">Niastella caeni</name>
    <dbReference type="NCBI Taxonomy" id="2569763"/>
    <lineage>
        <taxon>Bacteria</taxon>
        <taxon>Pseudomonadati</taxon>
        <taxon>Bacteroidota</taxon>
        <taxon>Chitinophagia</taxon>
        <taxon>Chitinophagales</taxon>
        <taxon>Chitinophagaceae</taxon>
        <taxon>Niastella</taxon>
    </lineage>
</organism>
<evidence type="ECO:0000313" key="3">
    <source>
        <dbReference type="Proteomes" id="UP000306918"/>
    </source>
</evidence>
<dbReference type="PANTHER" id="PTHR11715">
    <property type="entry name" value="GLYCINE CLEAVAGE SYSTEM H PROTEIN"/>
    <property type="match status" value="1"/>
</dbReference>
<dbReference type="EMBL" id="STFF01000017">
    <property type="protein sequence ID" value="THU30229.1"/>
    <property type="molecule type" value="Genomic_DNA"/>
</dbReference>
<sequence length="132" mass="15177">METPNIIKRNLYYTHDHEWIDFQGSVAYVGVCSFKLSGIREIHNINLNELSNMLNPGEVICSIQFDDYLIKVHMPVEGKIISFNDLLLTEERNVLLLQPENNGWIALVAPSNLNDKAGLLSPEEYQLRQTKY</sequence>
<evidence type="ECO:0000313" key="2">
    <source>
        <dbReference type="EMBL" id="THU30229.1"/>
    </source>
</evidence>
<accession>A0A4S8H8B9</accession>
<evidence type="ECO:0000256" key="1">
    <source>
        <dbReference type="ARBA" id="ARBA00022823"/>
    </source>
</evidence>
<dbReference type="InterPro" id="IPR002930">
    <property type="entry name" value="GCV_H"/>
</dbReference>
<protein>
    <recommendedName>
        <fullName evidence="4">Glycine cleavage system protein H</fullName>
    </recommendedName>
</protein>
<dbReference type="PANTHER" id="PTHR11715:SF3">
    <property type="entry name" value="GLYCINE CLEAVAGE SYSTEM H PROTEIN-RELATED"/>
    <property type="match status" value="1"/>
</dbReference>
<dbReference type="AlphaFoldDB" id="A0A4S8H8B9"/>
<dbReference type="Pfam" id="PF01597">
    <property type="entry name" value="GCV_H"/>
    <property type="match status" value="1"/>
</dbReference>
<dbReference type="GO" id="GO:0019464">
    <property type="term" value="P:glycine decarboxylation via glycine cleavage system"/>
    <property type="evidence" value="ECO:0007669"/>
    <property type="project" value="InterPro"/>
</dbReference>